<evidence type="ECO:0000256" key="10">
    <source>
        <dbReference type="ARBA" id="ARBA00022840"/>
    </source>
</evidence>
<dbReference type="PANTHER" id="PTHR22749:SF6">
    <property type="entry name" value="RIBOFLAVIN KINASE"/>
    <property type="match status" value="1"/>
</dbReference>
<comment type="pathway">
    <text evidence="2">Cofactor biosynthesis; FMN biosynthesis; FMN from riboflavin (ATP route): step 1/1.</text>
</comment>
<organism evidence="13 14">
    <name type="scientific">Gonapodya prolifera (strain JEL478)</name>
    <name type="common">Monoblepharis prolifera</name>
    <dbReference type="NCBI Taxonomy" id="1344416"/>
    <lineage>
        <taxon>Eukaryota</taxon>
        <taxon>Fungi</taxon>
        <taxon>Fungi incertae sedis</taxon>
        <taxon>Chytridiomycota</taxon>
        <taxon>Chytridiomycota incertae sedis</taxon>
        <taxon>Monoblepharidomycetes</taxon>
        <taxon>Monoblepharidales</taxon>
        <taxon>Gonapodyaceae</taxon>
        <taxon>Gonapodya</taxon>
    </lineage>
</organism>
<dbReference type="SUPFAM" id="SSF82114">
    <property type="entry name" value="Riboflavin kinase-like"/>
    <property type="match status" value="1"/>
</dbReference>
<keyword evidence="10" id="KW-0067">ATP-binding</keyword>
<dbReference type="EMBL" id="KQ965794">
    <property type="protein sequence ID" value="KXS11883.1"/>
    <property type="molecule type" value="Genomic_DNA"/>
</dbReference>
<evidence type="ECO:0000259" key="12">
    <source>
        <dbReference type="SMART" id="SM00904"/>
    </source>
</evidence>
<dbReference type="GO" id="GO:0005524">
    <property type="term" value="F:ATP binding"/>
    <property type="evidence" value="ECO:0007669"/>
    <property type="project" value="UniProtKB-KW"/>
</dbReference>
<evidence type="ECO:0000256" key="6">
    <source>
        <dbReference type="ARBA" id="ARBA00022630"/>
    </source>
</evidence>
<keyword evidence="13" id="KW-0418">Kinase</keyword>
<evidence type="ECO:0000313" key="13">
    <source>
        <dbReference type="EMBL" id="KXS11883.1"/>
    </source>
</evidence>
<keyword evidence="8" id="KW-0808">Transferase</keyword>
<comment type="function">
    <text evidence="1">Catalyzes the phosphorylation of riboflavin (vitamin B2) to form flavin mononucleotide (FMN) coenzyme.</text>
</comment>
<keyword evidence="6" id="KW-0285">Flavoprotein</keyword>
<evidence type="ECO:0000313" key="14">
    <source>
        <dbReference type="Proteomes" id="UP000070544"/>
    </source>
</evidence>
<feature type="domain" description="Riboflavin kinase" evidence="12">
    <location>
        <begin position="17"/>
        <end position="148"/>
    </location>
</feature>
<dbReference type="InterPro" id="IPR015865">
    <property type="entry name" value="Riboflavin_kinase_bac/euk"/>
</dbReference>
<evidence type="ECO:0000256" key="4">
    <source>
        <dbReference type="ARBA" id="ARBA00012105"/>
    </source>
</evidence>
<keyword evidence="7" id="KW-0288">FMN</keyword>
<evidence type="ECO:0000256" key="8">
    <source>
        <dbReference type="ARBA" id="ARBA00022679"/>
    </source>
</evidence>
<dbReference type="PANTHER" id="PTHR22749">
    <property type="entry name" value="RIBOFLAVIN KINASE/FMN ADENYLYLTRANSFERASE"/>
    <property type="match status" value="1"/>
</dbReference>
<evidence type="ECO:0000256" key="5">
    <source>
        <dbReference type="ARBA" id="ARBA00017394"/>
    </source>
</evidence>
<reference evidence="13 14" key="1">
    <citation type="journal article" date="2015" name="Genome Biol. Evol.">
        <title>Phylogenomic analyses indicate that early fungi evolved digesting cell walls of algal ancestors of land plants.</title>
        <authorList>
            <person name="Chang Y."/>
            <person name="Wang S."/>
            <person name="Sekimoto S."/>
            <person name="Aerts A.L."/>
            <person name="Choi C."/>
            <person name="Clum A."/>
            <person name="LaButti K.M."/>
            <person name="Lindquist E.A."/>
            <person name="Yee Ngan C."/>
            <person name="Ohm R.A."/>
            <person name="Salamov A.A."/>
            <person name="Grigoriev I.V."/>
            <person name="Spatafora J.W."/>
            <person name="Berbee M.L."/>
        </authorList>
    </citation>
    <scope>NUCLEOTIDE SEQUENCE [LARGE SCALE GENOMIC DNA]</scope>
    <source>
        <strain evidence="13 14">JEL478</strain>
    </source>
</reference>
<dbReference type="UniPathway" id="UPA00276">
    <property type="reaction ID" value="UER00406"/>
</dbReference>
<comment type="similarity">
    <text evidence="3">Belongs to the flavokinase family.</text>
</comment>
<evidence type="ECO:0000256" key="1">
    <source>
        <dbReference type="ARBA" id="ARBA00003572"/>
    </source>
</evidence>
<dbReference type="OrthoDB" id="276388at2759"/>
<dbReference type="Proteomes" id="UP000070544">
    <property type="component" value="Unassembled WGS sequence"/>
</dbReference>
<dbReference type="GO" id="GO:0009398">
    <property type="term" value="P:FMN biosynthetic process"/>
    <property type="evidence" value="ECO:0007669"/>
    <property type="project" value="UniProtKB-UniPathway"/>
</dbReference>
<dbReference type="Pfam" id="PF01687">
    <property type="entry name" value="Flavokinase"/>
    <property type="match status" value="1"/>
</dbReference>
<dbReference type="SMART" id="SM00904">
    <property type="entry name" value="Flavokinase"/>
    <property type="match status" value="1"/>
</dbReference>
<keyword evidence="9" id="KW-0547">Nucleotide-binding</keyword>
<dbReference type="GO" id="GO:0008531">
    <property type="term" value="F:riboflavin kinase activity"/>
    <property type="evidence" value="ECO:0007669"/>
    <property type="project" value="UniProtKB-EC"/>
</dbReference>
<gene>
    <name evidence="13" type="ORF">M427DRAFT_137703</name>
</gene>
<evidence type="ECO:0000256" key="7">
    <source>
        <dbReference type="ARBA" id="ARBA00022643"/>
    </source>
</evidence>
<proteinExistence type="inferred from homology"/>
<evidence type="ECO:0000256" key="11">
    <source>
        <dbReference type="ARBA" id="ARBA00029960"/>
    </source>
</evidence>
<evidence type="ECO:0000256" key="2">
    <source>
        <dbReference type="ARBA" id="ARBA00005201"/>
    </source>
</evidence>
<dbReference type="OMA" id="YPIRFEG"/>
<protein>
    <recommendedName>
        <fullName evidence="5">Riboflavin kinase</fullName>
        <ecNumber evidence="4">2.7.1.26</ecNumber>
    </recommendedName>
    <alternativeName>
        <fullName evidence="11">Flavin mononucleotide kinase 1</fullName>
    </alternativeName>
</protein>
<dbReference type="EC" id="2.7.1.26" evidence="4"/>
<keyword evidence="14" id="KW-1185">Reference proteome</keyword>
<dbReference type="InterPro" id="IPR023465">
    <property type="entry name" value="Riboflavin_kinase_dom_sf"/>
</dbReference>
<evidence type="ECO:0000256" key="3">
    <source>
        <dbReference type="ARBA" id="ARBA00010108"/>
    </source>
</evidence>
<dbReference type="GO" id="GO:0005743">
    <property type="term" value="C:mitochondrial inner membrane"/>
    <property type="evidence" value="ECO:0007669"/>
    <property type="project" value="EnsemblFungi"/>
</dbReference>
<dbReference type="GO" id="GO:0009231">
    <property type="term" value="P:riboflavin biosynthetic process"/>
    <property type="evidence" value="ECO:0007669"/>
    <property type="project" value="InterPro"/>
</dbReference>
<dbReference type="GO" id="GO:0008270">
    <property type="term" value="F:zinc ion binding"/>
    <property type="evidence" value="ECO:0007669"/>
    <property type="project" value="EnsemblFungi"/>
</dbReference>
<sequence length="168" mass="18859">MKPPATRPSIVGAPSPESPYPVRLRGTVTHGFKRGSRDLGFPTANLPDDVSNNEATVLQIGVHYGWASVGRSATVWPMVMSYGWNPTYKNTKKTAEVHIMNVFESDFYGEELRIVVLGFIRPEYEYSSLDALIADIKTDIEVAQRSLERPAYHRFIEDPFVLDKSAQL</sequence>
<dbReference type="STRING" id="1344416.A0A139A678"/>
<accession>A0A139A678</accession>
<dbReference type="AlphaFoldDB" id="A0A139A678"/>
<dbReference type="Gene3D" id="2.40.30.30">
    <property type="entry name" value="Riboflavin kinase-like"/>
    <property type="match status" value="1"/>
</dbReference>
<dbReference type="InterPro" id="IPR023468">
    <property type="entry name" value="Riboflavin_kinase"/>
</dbReference>
<evidence type="ECO:0000256" key="9">
    <source>
        <dbReference type="ARBA" id="ARBA00022741"/>
    </source>
</evidence>
<name>A0A139A678_GONPJ</name>